<feature type="domain" description="J" evidence="2">
    <location>
        <begin position="145"/>
        <end position="204"/>
    </location>
</feature>
<dbReference type="InterPro" id="IPR036869">
    <property type="entry name" value="J_dom_sf"/>
</dbReference>
<dbReference type="SUPFAM" id="SSF54534">
    <property type="entry name" value="FKBP-like"/>
    <property type="match status" value="1"/>
</dbReference>
<dbReference type="InterPro" id="IPR001623">
    <property type="entry name" value="DnaJ_domain"/>
</dbReference>
<dbReference type="PANTHER" id="PTHR15606:SF4">
    <property type="entry name" value="DNAJ HOMOLOG SUBFAMILY C MEMBER 8"/>
    <property type="match status" value="1"/>
</dbReference>
<dbReference type="Pfam" id="PF00226">
    <property type="entry name" value="DnaJ"/>
    <property type="match status" value="1"/>
</dbReference>
<dbReference type="PROSITE" id="PS50198">
    <property type="entry name" value="PPIC_PPIASE_2"/>
    <property type="match status" value="1"/>
</dbReference>
<dbReference type="PROSITE" id="PS50076">
    <property type="entry name" value="DNAJ_2"/>
    <property type="match status" value="1"/>
</dbReference>
<dbReference type="Proteomes" id="UP001642464">
    <property type="component" value="Unassembled WGS sequence"/>
</dbReference>
<evidence type="ECO:0000259" key="2">
    <source>
        <dbReference type="PROSITE" id="PS50076"/>
    </source>
</evidence>
<dbReference type="InterPro" id="IPR000297">
    <property type="entry name" value="PPIase_PpiC"/>
</dbReference>
<dbReference type="Gene3D" id="3.10.50.40">
    <property type="match status" value="1"/>
</dbReference>
<name>A0ABP0KKT3_9DINO</name>
<keyword evidence="1" id="KW-0697">Rotamase</keyword>
<evidence type="ECO:0000313" key="5">
    <source>
        <dbReference type="Proteomes" id="UP001642464"/>
    </source>
</evidence>
<dbReference type="Pfam" id="PF00481">
    <property type="entry name" value="PP2C"/>
    <property type="match status" value="1"/>
</dbReference>
<dbReference type="SUPFAM" id="SSF81606">
    <property type="entry name" value="PP2C-like"/>
    <property type="match status" value="1"/>
</dbReference>
<dbReference type="InterPro" id="IPR001932">
    <property type="entry name" value="PPM-type_phosphatase-like_dom"/>
</dbReference>
<feature type="domain" description="PpiC" evidence="3">
    <location>
        <begin position="455"/>
        <end position="550"/>
    </location>
</feature>
<reference evidence="4 5" key="1">
    <citation type="submission" date="2024-02" db="EMBL/GenBank/DDBJ databases">
        <authorList>
            <person name="Chen Y."/>
            <person name="Shah S."/>
            <person name="Dougan E. K."/>
            <person name="Thang M."/>
            <person name="Chan C."/>
        </authorList>
    </citation>
    <scope>NUCLEOTIDE SEQUENCE [LARGE SCALE GENOMIC DNA]</scope>
</reference>
<dbReference type="EMBL" id="CAXAMM010011592">
    <property type="protein sequence ID" value="CAK9026589.1"/>
    <property type="molecule type" value="Genomic_DNA"/>
</dbReference>
<evidence type="ECO:0000256" key="1">
    <source>
        <dbReference type="PROSITE-ProRule" id="PRU00278"/>
    </source>
</evidence>
<evidence type="ECO:0000313" key="4">
    <source>
        <dbReference type="EMBL" id="CAK9026589.1"/>
    </source>
</evidence>
<dbReference type="Gene3D" id="1.10.287.110">
    <property type="entry name" value="DnaJ domain"/>
    <property type="match status" value="1"/>
</dbReference>
<dbReference type="SMART" id="SM00271">
    <property type="entry name" value="DnaJ"/>
    <property type="match status" value="1"/>
</dbReference>
<dbReference type="InterPro" id="IPR046357">
    <property type="entry name" value="PPIase_dom_sf"/>
</dbReference>
<keyword evidence="1" id="KW-0413">Isomerase</keyword>
<dbReference type="Gene3D" id="3.60.40.10">
    <property type="entry name" value="PPM-type phosphatase domain"/>
    <property type="match status" value="1"/>
</dbReference>
<protein>
    <submittedName>
        <fullName evidence="4">DnaJ homolog subfamily C member 8</fullName>
    </submittedName>
</protein>
<gene>
    <name evidence="4" type="ORF">SCF082_LOCUS17566</name>
</gene>
<evidence type="ECO:0000259" key="3">
    <source>
        <dbReference type="PROSITE" id="PS50198"/>
    </source>
</evidence>
<dbReference type="Pfam" id="PF00639">
    <property type="entry name" value="Rotamase"/>
    <property type="match status" value="1"/>
</dbReference>
<dbReference type="CDD" id="cd06257">
    <property type="entry name" value="DnaJ"/>
    <property type="match status" value="1"/>
</dbReference>
<dbReference type="InterPro" id="IPR036457">
    <property type="entry name" value="PPM-type-like_dom_sf"/>
</dbReference>
<proteinExistence type="predicted"/>
<organism evidence="4 5">
    <name type="scientific">Durusdinium trenchii</name>
    <dbReference type="NCBI Taxonomy" id="1381693"/>
    <lineage>
        <taxon>Eukaryota</taxon>
        <taxon>Sar</taxon>
        <taxon>Alveolata</taxon>
        <taxon>Dinophyceae</taxon>
        <taxon>Suessiales</taxon>
        <taxon>Symbiodiniaceae</taxon>
        <taxon>Durusdinium</taxon>
    </lineage>
</organism>
<dbReference type="InterPro" id="IPR042858">
    <property type="entry name" value="DNAJC8"/>
</dbReference>
<sequence length="550" mass="61307">MPGCAVLKLQLLAQWDWCAKNFHLKLLPLLAKKIHAWKSEELQRLMESVLSDLDSEVLKSAAAFSGSSAVLALLLGDRLFISAVGQFRVVLLYDDQSSRELMKGVDLAQDAERIEEAKGHLRKDMLIRVPDSESNDAERVLMARNPFQVLQMEPNGLDEKQVRTQYRKVALKVHPDKQTEDAQSFKKAFARLDGAKEVLESLCSADKASVLELHQTLQAEVHTREGAAALLGVDSTPTTETEHLVEEAAKASRMGIKKLEKLEHLVRAEYDLAVATYKEAVETLRRPSSKEALARQEALRLQPLPMGRALGCRAPWVLVQWTDRDMRFPAALVAGLRFASNRGKITKKLEVVMRPESVSWQVQRGVRVALLCGATASLTDQQLLKSSTSFKRCPKASALRWCQELQSNSVVAACLRCEAKGGETEGSRSKIVDLRYVVIVLQEARKGKAPKALEGRSIFLRHILFKHQQLRVLDPAARREGAARGAHEAETTALQVLQRLLVEPNAFVKLCREHSDCASAEQPGTLAGHMGWVARNEQEPPMEDAWMNEE</sequence>
<dbReference type="PANTHER" id="PTHR15606">
    <property type="entry name" value="DNAJ HOMOLOG SUBFAMILY C MEMBER 8/LIPOPOLYSACCHARIDE SPECIFIC RESPONSE-7-RELATED"/>
    <property type="match status" value="1"/>
</dbReference>
<comment type="caution">
    <text evidence="4">The sequence shown here is derived from an EMBL/GenBank/DDBJ whole genome shotgun (WGS) entry which is preliminary data.</text>
</comment>
<dbReference type="SUPFAM" id="SSF46565">
    <property type="entry name" value="Chaperone J-domain"/>
    <property type="match status" value="1"/>
</dbReference>
<keyword evidence="5" id="KW-1185">Reference proteome</keyword>
<accession>A0ABP0KKT3</accession>